<comment type="caution">
    <text evidence="2">The sequence shown here is derived from an EMBL/GenBank/DDBJ whole genome shotgun (WGS) entry which is preliminary data.</text>
</comment>
<dbReference type="EMBL" id="JASZYV010000004">
    <property type="protein sequence ID" value="MDM0046832.1"/>
    <property type="molecule type" value="Genomic_DNA"/>
</dbReference>
<name>A0ABT7NFU7_9BURK</name>
<evidence type="ECO:0000313" key="3">
    <source>
        <dbReference type="Proteomes" id="UP001174908"/>
    </source>
</evidence>
<evidence type="ECO:0000313" key="2">
    <source>
        <dbReference type="EMBL" id="MDM0046832.1"/>
    </source>
</evidence>
<feature type="transmembrane region" description="Helical" evidence="1">
    <location>
        <begin position="14"/>
        <end position="32"/>
    </location>
</feature>
<accession>A0ABT7NFU7</accession>
<organism evidence="2 3">
    <name type="scientific">Variovorax dokdonensis</name>
    <dbReference type="NCBI Taxonomy" id="344883"/>
    <lineage>
        <taxon>Bacteria</taxon>
        <taxon>Pseudomonadati</taxon>
        <taxon>Pseudomonadota</taxon>
        <taxon>Betaproteobacteria</taxon>
        <taxon>Burkholderiales</taxon>
        <taxon>Comamonadaceae</taxon>
        <taxon>Variovorax</taxon>
    </lineage>
</organism>
<dbReference type="Proteomes" id="UP001174908">
    <property type="component" value="Unassembled WGS sequence"/>
</dbReference>
<keyword evidence="1" id="KW-0472">Membrane</keyword>
<keyword evidence="1" id="KW-0812">Transmembrane</keyword>
<dbReference type="RefSeq" id="WP_286661940.1">
    <property type="nucleotide sequence ID" value="NZ_JASZYV010000004.1"/>
</dbReference>
<evidence type="ECO:0000256" key="1">
    <source>
        <dbReference type="SAM" id="Phobius"/>
    </source>
</evidence>
<protein>
    <submittedName>
        <fullName evidence="2">Uncharacterized protein</fullName>
    </submittedName>
</protein>
<keyword evidence="3" id="KW-1185">Reference proteome</keyword>
<keyword evidence="1" id="KW-1133">Transmembrane helix</keyword>
<proteinExistence type="predicted"/>
<gene>
    <name evidence="2" type="ORF">QTH91_20235</name>
</gene>
<reference evidence="2" key="1">
    <citation type="submission" date="2023-06" db="EMBL/GenBank/DDBJ databases">
        <authorList>
            <person name="Jiang Y."/>
            <person name="Liu Q."/>
        </authorList>
    </citation>
    <scope>NUCLEOTIDE SEQUENCE</scope>
    <source>
        <strain evidence="2">CGMCC 1.12089</strain>
    </source>
</reference>
<sequence>MRRFLSTFDRSDQIAALALVVSVAVALIAFVVSERDKEFRRLSTLPALSLSFVDGSDDARTGFILRNTGLGPARVLNVQVFVRNNLVAEIYNDDQWVKVLAELKRVRPSAPSSTSVRFKSFMSDFYMAPGEVVPLMFQKNSELTESSAQFLRNAANDLAFGVCVCSIYEECWQFRSPGLRANPCDSPLAEYFLGGSGTLADALRNAPRMLEPWKPK</sequence>